<gene>
    <name evidence="1" type="ORF">OFUS_LOCUS14647</name>
</gene>
<evidence type="ECO:0000313" key="1">
    <source>
        <dbReference type="EMBL" id="CAH1789253.1"/>
    </source>
</evidence>
<comment type="caution">
    <text evidence="1">The sequence shown here is derived from an EMBL/GenBank/DDBJ whole genome shotgun (WGS) entry which is preliminary data.</text>
</comment>
<dbReference type="SMART" id="SM00327">
    <property type="entry name" value="VWA"/>
    <property type="match status" value="1"/>
</dbReference>
<organism evidence="1 2">
    <name type="scientific">Owenia fusiformis</name>
    <name type="common">Polychaete worm</name>
    <dbReference type="NCBI Taxonomy" id="6347"/>
    <lineage>
        <taxon>Eukaryota</taxon>
        <taxon>Metazoa</taxon>
        <taxon>Spiralia</taxon>
        <taxon>Lophotrochozoa</taxon>
        <taxon>Annelida</taxon>
        <taxon>Polychaeta</taxon>
        <taxon>Sedentaria</taxon>
        <taxon>Canalipalpata</taxon>
        <taxon>Sabellida</taxon>
        <taxon>Oweniida</taxon>
        <taxon>Oweniidae</taxon>
        <taxon>Owenia</taxon>
    </lineage>
</organism>
<dbReference type="InterPro" id="IPR036465">
    <property type="entry name" value="vWFA_dom_sf"/>
</dbReference>
<dbReference type="PANTHER" id="PTHR24020">
    <property type="entry name" value="COLLAGEN ALPHA"/>
    <property type="match status" value="1"/>
</dbReference>
<dbReference type="CDD" id="cd01450">
    <property type="entry name" value="vWFA_subfamily_ECM"/>
    <property type="match status" value="1"/>
</dbReference>
<dbReference type="InterPro" id="IPR002035">
    <property type="entry name" value="VWF_A"/>
</dbReference>
<accession>A0A8J1TRY1</accession>
<dbReference type="Pfam" id="PF00092">
    <property type="entry name" value="VWA"/>
    <property type="match status" value="1"/>
</dbReference>
<protein>
    <submittedName>
        <fullName evidence="1">Uncharacterized protein</fullName>
    </submittedName>
</protein>
<reference evidence="1" key="1">
    <citation type="submission" date="2022-03" db="EMBL/GenBank/DDBJ databases">
        <authorList>
            <person name="Martin C."/>
        </authorList>
    </citation>
    <scope>NUCLEOTIDE SEQUENCE</scope>
</reference>
<dbReference type="PANTHER" id="PTHR24020:SF84">
    <property type="entry name" value="VWFA DOMAIN-CONTAINING PROTEIN"/>
    <property type="match status" value="1"/>
</dbReference>
<proteinExistence type="predicted"/>
<dbReference type="AlphaFoldDB" id="A0A8J1TRY1"/>
<dbReference type="Proteomes" id="UP000749559">
    <property type="component" value="Unassembled WGS sequence"/>
</dbReference>
<sequence length="333" mass="37944">MYFTVFFLMLLGTAWCRLSGPKGRKGKDANDDIRLKGYCPTTYIAGDPNVPITYDIDPCNATLPQTPQCYFYQCERGEYEKFRCPDGLGVSSDFVCQYKKKGTGSNVNPCTVPFKDCTMSLEEKGLNDREIDVCGIDLVIAVDVSCSVESVDKIIMKQFITRVLKKLPIKPGQTQVAGYTFSKELKHITFLNEFNIKKEVIERFEKYSIDGKPCGTATYDAIEQARNVYFTEANGRRKNKKGIFLMMSDGFTNPPNRVNDTLAQIDKFKEEYPNVRRCVIGLDNIRQKELGNRGIDGSSEWSRLADPDCLFVETFDKLYERIYDITRKSCEKV</sequence>
<name>A0A8J1TRY1_OWEFU</name>
<evidence type="ECO:0000313" key="2">
    <source>
        <dbReference type="Proteomes" id="UP000749559"/>
    </source>
</evidence>
<keyword evidence="2" id="KW-1185">Reference proteome</keyword>
<dbReference type="Gene3D" id="3.40.50.410">
    <property type="entry name" value="von Willebrand factor, type A domain"/>
    <property type="match status" value="1"/>
</dbReference>
<dbReference type="SUPFAM" id="SSF53300">
    <property type="entry name" value="vWA-like"/>
    <property type="match status" value="1"/>
</dbReference>
<dbReference type="InterPro" id="IPR050525">
    <property type="entry name" value="ECM_Assembly_Org"/>
</dbReference>
<dbReference type="PROSITE" id="PS50234">
    <property type="entry name" value="VWFA"/>
    <property type="match status" value="1"/>
</dbReference>
<dbReference type="EMBL" id="CAIIXF020000007">
    <property type="protein sequence ID" value="CAH1789253.1"/>
    <property type="molecule type" value="Genomic_DNA"/>
</dbReference>
<dbReference type="OrthoDB" id="5317514at2759"/>